<organism evidence="1 2">
    <name type="scientific">Symplocastrum torsivum CPER-KK1</name>
    <dbReference type="NCBI Taxonomy" id="450513"/>
    <lineage>
        <taxon>Bacteria</taxon>
        <taxon>Bacillati</taxon>
        <taxon>Cyanobacteriota</taxon>
        <taxon>Cyanophyceae</taxon>
        <taxon>Oscillatoriophycideae</taxon>
        <taxon>Oscillatoriales</taxon>
        <taxon>Microcoleaceae</taxon>
        <taxon>Symplocastrum</taxon>
    </lineage>
</organism>
<evidence type="ECO:0000313" key="1">
    <source>
        <dbReference type="EMBL" id="MBW4549277.1"/>
    </source>
</evidence>
<evidence type="ECO:0000313" key="2">
    <source>
        <dbReference type="Proteomes" id="UP000753908"/>
    </source>
</evidence>
<dbReference type="EMBL" id="JAHHIF010000089">
    <property type="protein sequence ID" value="MBW4549277.1"/>
    <property type="molecule type" value="Genomic_DNA"/>
</dbReference>
<dbReference type="PANTHER" id="PTHR35332:SF2">
    <property type="entry name" value="REGULATION OF ENOLASE PROTEIN 1"/>
    <property type="match status" value="1"/>
</dbReference>
<gene>
    <name evidence="1" type="ORF">KME25_33450</name>
</gene>
<dbReference type="Gene3D" id="2.60.120.200">
    <property type="match status" value="1"/>
</dbReference>
<dbReference type="AlphaFoldDB" id="A0A951PSU7"/>
<accession>A0A951PSU7</accession>
<dbReference type="Proteomes" id="UP000753908">
    <property type="component" value="Unassembled WGS sequence"/>
</dbReference>
<protein>
    <submittedName>
        <fullName evidence="1">DUF1349 domain-containing protein</fullName>
    </submittedName>
</protein>
<reference evidence="1" key="2">
    <citation type="journal article" date="2022" name="Microbiol. Resour. Announc.">
        <title>Metagenome Sequencing to Explore Phylogenomics of Terrestrial Cyanobacteria.</title>
        <authorList>
            <person name="Ward R.D."/>
            <person name="Stajich J.E."/>
            <person name="Johansen J.R."/>
            <person name="Huntemann M."/>
            <person name="Clum A."/>
            <person name="Foster B."/>
            <person name="Foster B."/>
            <person name="Roux S."/>
            <person name="Palaniappan K."/>
            <person name="Varghese N."/>
            <person name="Mukherjee S."/>
            <person name="Reddy T.B.K."/>
            <person name="Daum C."/>
            <person name="Copeland A."/>
            <person name="Chen I.A."/>
            <person name="Ivanova N.N."/>
            <person name="Kyrpides N.C."/>
            <person name="Shapiro N."/>
            <person name="Eloe-Fadrosh E.A."/>
            <person name="Pietrasiak N."/>
        </authorList>
    </citation>
    <scope>NUCLEOTIDE SEQUENCE</scope>
    <source>
        <strain evidence="1">CPER-KK1</strain>
    </source>
</reference>
<sequence>MEWYNEPPVWNLQGDTITITSGQKTDFWRETHYGFIRDNGHFFYQAVKGDFVAEVKVSGEYHQLYDQAGIMVRLDEANWLKCGIEFVNGVQQVSAVITRDYSDWSIVPLPQNPASIWLRVTRRGTAIESIWDLIIR</sequence>
<dbReference type="InterPro" id="IPR009784">
    <property type="entry name" value="DUF1349"/>
</dbReference>
<name>A0A951PSU7_9CYAN</name>
<proteinExistence type="predicted"/>
<dbReference type="PANTHER" id="PTHR35332">
    <property type="entry name" value="REGULATION OF ENOLASE PROTEIN 1"/>
    <property type="match status" value="1"/>
</dbReference>
<reference evidence="1" key="1">
    <citation type="submission" date="2021-05" db="EMBL/GenBank/DDBJ databases">
        <authorList>
            <person name="Pietrasiak N."/>
            <person name="Ward R."/>
            <person name="Stajich J.E."/>
            <person name="Kurbessoian T."/>
        </authorList>
    </citation>
    <scope>NUCLEOTIDE SEQUENCE</scope>
    <source>
        <strain evidence="1">CPER-KK1</strain>
    </source>
</reference>
<comment type="caution">
    <text evidence="1">The sequence shown here is derived from an EMBL/GenBank/DDBJ whole genome shotgun (WGS) entry which is preliminary data.</text>
</comment>
<dbReference type="Pfam" id="PF07081">
    <property type="entry name" value="DUF1349"/>
    <property type="match status" value="1"/>
</dbReference>
<dbReference type="SUPFAM" id="SSF49899">
    <property type="entry name" value="Concanavalin A-like lectins/glucanases"/>
    <property type="match status" value="1"/>
</dbReference>
<dbReference type="InterPro" id="IPR013320">
    <property type="entry name" value="ConA-like_dom_sf"/>
</dbReference>